<sequence>MKKNNIAICLMSKGVSGAEKRIFRIASLLNNATKKTFFIVNSELYIAAQKDQELSSRLKIINDESRLIIISDSKIVKSKLMSFILLNIKAALIIRKYKIGVMHLVLNGLYTSFGSKILGSKVIFEVTSPDVAKSLIEGKLKYFKCNIDRIVAVSPTVNNILITKWSENNEYDMVRKITCSPIPFFISSENNWDVEKENLIVFASRFIERKNPVLFAEAIKLFLDERPDWKIAILGKGPLKDQIESILRDYIDNRVVEIKYTEKLYWFLSRSKIFVSLIYPDNYPSQSVLEAMAMKNAIVATNVGSTSKLVTTANGILIDKFDKKEVYEKLIKLSSNQDLIKQMGEESVKKIENDFSPMDYISNLTEIYDEFT</sequence>
<keyword evidence="2" id="KW-0808">Transferase</keyword>
<proteinExistence type="predicted"/>
<protein>
    <submittedName>
        <fullName evidence="2">Glycosyltransferase involved in cell wall biosynthesis</fullName>
    </submittedName>
</protein>
<dbReference type="CDD" id="cd03801">
    <property type="entry name" value="GT4_PimA-like"/>
    <property type="match status" value="1"/>
</dbReference>
<dbReference type="Proteomes" id="UP000294902">
    <property type="component" value="Unassembled WGS sequence"/>
</dbReference>
<evidence type="ECO:0000313" key="3">
    <source>
        <dbReference type="Proteomes" id="UP000294902"/>
    </source>
</evidence>
<dbReference type="AlphaFoldDB" id="A0A4R3MH15"/>
<evidence type="ECO:0000259" key="1">
    <source>
        <dbReference type="Pfam" id="PF00534"/>
    </source>
</evidence>
<dbReference type="EMBL" id="SMAL01000011">
    <property type="protein sequence ID" value="TCT12855.1"/>
    <property type="molecule type" value="Genomic_DNA"/>
</dbReference>
<organism evidence="2 3">
    <name type="scientific">Natranaerovirga pectinivora</name>
    <dbReference type="NCBI Taxonomy" id="682400"/>
    <lineage>
        <taxon>Bacteria</taxon>
        <taxon>Bacillati</taxon>
        <taxon>Bacillota</taxon>
        <taxon>Clostridia</taxon>
        <taxon>Lachnospirales</taxon>
        <taxon>Natranaerovirgaceae</taxon>
        <taxon>Natranaerovirga</taxon>
    </lineage>
</organism>
<dbReference type="SUPFAM" id="SSF53756">
    <property type="entry name" value="UDP-Glycosyltransferase/glycogen phosphorylase"/>
    <property type="match status" value="1"/>
</dbReference>
<comment type="caution">
    <text evidence="2">The sequence shown here is derived from an EMBL/GenBank/DDBJ whole genome shotgun (WGS) entry which is preliminary data.</text>
</comment>
<evidence type="ECO:0000313" key="2">
    <source>
        <dbReference type="EMBL" id="TCT12855.1"/>
    </source>
</evidence>
<dbReference type="GO" id="GO:0016757">
    <property type="term" value="F:glycosyltransferase activity"/>
    <property type="evidence" value="ECO:0007669"/>
    <property type="project" value="InterPro"/>
</dbReference>
<dbReference type="PANTHER" id="PTHR12526:SF630">
    <property type="entry name" value="GLYCOSYLTRANSFERASE"/>
    <property type="match status" value="1"/>
</dbReference>
<gene>
    <name evidence="2" type="ORF">EDC18_11126</name>
</gene>
<accession>A0A4R3MH15</accession>
<name>A0A4R3MH15_9FIRM</name>
<dbReference type="InterPro" id="IPR001296">
    <property type="entry name" value="Glyco_trans_1"/>
</dbReference>
<reference evidence="2 3" key="1">
    <citation type="submission" date="2019-03" db="EMBL/GenBank/DDBJ databases">
        <title>Genomic Encyclopedia of Type Strains, Phase IV (KMG-IV): sequencing the most valuable type-strain genomes for metagenomic binning, comparative biology and taxonomic classification.</title>
        <authorList>
            <person name="Goeker M."/>
        </authorList>
    </citation>
    <scope>NUCLEOTIDE SEQUENCE [LARGE SCALE GENOMIC DNA]</scope>
    <source>
        <strain evidence="2 3">DSM 24629</strain>
    </source>
</reference>
<feature type="domain" description="Glycosyl transferase family 1" evidence="1">
    <location>
        <begin position="195"/>
        <end position="347"/>
    </location>
</feature>
<dbReference type="PANTHER" id="PTHR12526">
    <property type="entry name" value="GLYCOSYLTRANSFERASE"/>
    <property type="match status" value="1"/>
</dbReference>
<keyword evidence="3" id="KW-1185">Reference proteome</keyword>
<dbReference type="Pfam" id="PF00534">
    <property type="entry name" value="Glycos_transf_1"/>
    <property type="match status" value="1"/>
</dbReference>
<dbReference type="Gene3D" id="3.40.50.2000">
    <property type="entry name" value="Glycogen Phosphorylase B"/>
    <property type="match status" value="2"/>
</dbReference>